<comment type="caution">
    <text evidence="1">The sequence shown here is derived from an EMBL/GenBank/DDBJ whole genome shotgun (WGS) entry which is preliminary data.</text>
</comment>
<reference evidence="1" key="1">
    <citation type="submission" date="2021-03" db="EMBL/GenBank/DDBJ databases">
        <authorList>
            <consortium name="DOE Joint Genome Institute"/>
            <person name="Ahrendt S."/>
            <person name="Looney B.P."/>
            <person name="Miyauchi S."/>
            <person name="Morin E."/>
            <person name="Drula E."/>
            <person name="Courty P.E."/>
            <person name="Chicoki N."/>
            <person name="Fauchery L."/>
            <person name="Kohler A."/>
            <person name="Kuo A."/>
            <person name="Labutti K."/>
            <person name="Pangilinan J."/>
            <person name="Lipzen A."/>
            <person name="Riley R."/>
            <person name="Andreopoulos W."/>
            <person name="He G."/>
            <person name="Johnson J."/>
            <person name="Barry K.W."/>
            <person name="Grigoriev I.V."/>
            <person name="Nagy L."/>
            <person name="Hibbett D."/>
            <person name="Henrissat B."/>
            <person name="Matheny P.B."/>
            <person name="Labbe J."/>
            <person name="Martin F."/>
        </authorList>
    </citation>
    <scope>NUCLEOTIDE SEQUENCE</scope>
    <source>
        <strain evidence="1">HHB10654</strain>
    </source>
</reference>
<dbReference type="Proteomes" id="UP000814140">
    <property type="component" value="Unassembled WGS sequence"/>
</dbReference>
<evidence type="ECO:0000313" key="2">
    <source>
        <dbReference type="Proteomes" id="UP000814140"/>
    </source>
</evidence>
<accession>A0ACB8T6H5</accession>
<dbReference type="EMBL" id="MU277199">
    <property type="protein sequence ID" value="KAI0064304.1"/>
    <property type="molecule type" value="Genomic_DNA"/>
</dbReference>
<sequence length="457" mass="50956">MPSLAASYYGNLVASAIFWGIYTMVASTALLFLISRKNYLMALSTGTMYVLATAFFALEVAVIAIAFLRVVDDHAPVPEDFVNLWSVLSSAQITLQTSNTTLGDAVNVWRAYNVCDRKFRPILFPLILLAGNAFSGFIESFLQWQGRTLSNGDSNRVFRQSMVVFSAFTLAVNLASSILILCRVWALHRSMKQMKSLDGALRRFSLIRLLLLFIDSGLFYSVAWLIILSLMVVGSSMSRIFLDLVVQWTGIYRTAVIVLVSLRMTQSQIMVHAMMEDSSDALREVKIDSAMPGVSSGKGTDILPRHFSHVYHPEFNDSHTFESNMEGSRRSSTAVSTRHDDLDDQSMPSRPPTFAFGVKPGGLQDHRSSSHPPTTDFNVKPEGLEDHRSSSHSSTVDLSIKPEGLEDHQNSSNSSTVDFEVKPEDALDVMRPPRPLTNVIQLRPESLQDRIEHRLTR</sequence>
<keyword evidence="2" id="KW-1185">Reference proteome</keyword>
<evidence type="ECO:0000313" key="1">
    <source>
        <dbReference type="EMBL" id="KAI0064304.1"/>
    </source>
</evidence>
<organism evidence="1 2">
    <name type="scientific">Artomyces pyxidatus</name>
    <dbReference type="NCBI Taxonomy" id="48021"/>
    <lineage>
        <taxon>Eukaryota</taxon>
        <taxon>Fungi</taxon>
        <taxon>Dikarya</taxon>
        <taxon>Basidiomycota</taxon>
        <taxon>Agaricomycotina</taxon>
        <taxon>Agaricomycetes</taxon>
        <taxon>Russulales</taxon>
        <taxon>Auriscalpiaceae</taxon>
        <taxon>Artomyces</taxon>
    </lineage>
</organism>
<reference evidence="1" key="2">
    <citation type="journal article" date="2022" name="New Phytol.">
        <title>Evolutionary transition to the ectomycorrhizal habit in the genomes of a hyperdiverse lineage of mushroom-forming fungi.</title>
        <authorList>
            <person name="Looney B."/>
            <person name="Miyauchi S."/>
            <person name="Morin E."/>
            <person name="Drula E."/>
            <person name="Courty P.E."/>
            <person name="Kohler A."/>
            <person name="Kuo A."/>
            <person name="LaButti K."/>
            <person name="Pangilinan J."/>
            <person name="Lipzen A."/>
            <person name="Riley R."/>
            <person name="Andreopoulos W."/>
            <person name="He G."/>
            <person name="Johnson J."/>
            <person name="Nolan M."/>
            <person name="Tritt A."/>
            <person name="Barry K.W."/>
            <person name="Grigoriev I.V."/>
            <person name="Nagy L.G."/>
            <person name="Hibbett D."/>
            <person name="Henrissat B."/>
            <person name="Matheny P.B."/>
            <person name="Labbe J."/>
            <person name="Martin F.M."/>
        </authorList>
    </citation>
    <scope>NUCLEOTIDE SEQUENCE</scope>
    <source>
        <strain evidence="1">HHB10654</strain>
    </source>
</reference>
<protein>
    <submittedName>
        <fullName evidence="1">Uncharacterized protein</fullName>
    </submittedName>
</protein>
<proteinExistence type="predicted"/>
<name>A0ACB8T6H5_9AGAM</name>
<gene>
    <name evidence="1" type="ORF">BV25DRAFT_304512</name>
</gene>